<evidence type="ECO:0000313" key="3">
    <source>
        <dbReference type="Proteomes" id="UP001589611"/>
    </source>
</evidence>
<dbReference type="InterPro" id="IPR023981">
    <property type="entry name" value="MftF"/>
</dbReference>
<evidence type="ECO:0000313" key="2">
    <source>
        <dbReference type="EMBL" id="MFB9646872.1"/>
    </source>
</evidence>
<organism evidence="2 3">
    <name type="scientific">Microbacterium terregens</name>
    <dbReference type="NCBI Taxonomy" id="69363"/>
    <lineage>
        <taxon>Bacteria</taxon>
        <taxon>Bacillati</taxon>
        <taxon>Actinomycetota</taxon>
        <taxon>Actinomycetes</taxon>
        <taxon>Micrococcales</taxon>
        <taxon>Microbacteriaceae</taxon>
        <taxon>Microbacterium</taxon>
    </lineage>
</organism>
<dbReference type="PANTHER" id="PTHR43685">
    <property type="entry name" value="GLYCOSYLTRANSFERASE"/>
    <property type="match status" value="1"/>
</dbReference>
<dbReference type="Pfam" id="PF00535">
    <property type="entry name" value="Glycos_transf_2"/>
    <property type="match status" value="1"/>
</dbReference>
<dbReference type="Gene3D" id="3.90.550.10">
    <property type="entry name" value="Spore Coat Polysaccharide Biosynthesis Protein SpsA, Chain A"/>
    <property type="match status" value="1"/>
</dbReference>
<gene>
    <name evidence="2" type="primary">mftF</name>
    <name evidence="2" type="ORF">ACFFPJ_13815</name>
</gene>
<dbReference type="InterPro" id="IPR029044">
    <property type="entry name" value="Nucleotide-diphossugar_trans"/>
</dbReference>
<accession>A0ABV5T2N6</accession>
<evidence type="ECO:0000259" key="1">
    <source>
        <dbReference type="Pfam" id="PF00535"/>
    </source>
</evidence>
<dbReference type="RefSeq" id="WP_344715039.1">
    <property type="nucleotide sequence ID" value="NZ_BAAAWH010000001.1"/>
</dbReference>
<protein>
    <submittedName>
        <fullName evidence="2">Mycofactocin biosynthesis glycosyltransferase MftF</fullName>
    </submittedName>
</protein>
<reference evidence="2 3" key="1">
    <citation type="submission" date="2024-09" db="EMBL/GenBank/DDBJ databases">
        <authorList>
            <person name="Sun Q."/>
            <person name="Mori K."/>
        </authorList>
    </citation>
    <scope>NUCLEOTIDE SEQUENCE [LARGE SCALE GENOMIC DNA]</scope>
    <source>
        <strain evidence="2 3">JCM 1342</strain>
    </source>
</reference>
<dbReference type="EMBL" id="JBHMBE010000004">
    <property type="protein sequence ID" value="MFB9646872.1"/>
    <property type="molecule type" value="Genomic_DNA"/>
</dbReference>
<keyword evidence="3" id="KW-1185">Reference proteome</keyword>
<dbReference type="PANTHER" id="PTHR43685:SF2">
    <property type="entry name" value="GLYCOSYLTRANSFERASE 2-LIKE DOMAIN-CONTAINING PROTEIN"/>
    <property type="match status" value="1"/>
</dbReference>
<dbReference type="InterPro" id="IPR001173">
    <property type="entry name" value="Glyco_trans_2-like"/>
</dbReference>
<dbReference type="Proteomes" id="UP001589611">
    <property type="component" value="Unassembled WGS sequence"/>
</dbReference>
<dbReference type="InterPro" id="IPR050834">
    <property type="entry name" value="Glycosyltransf_2"/>
</dbReference>
<name>A0ABV5T2N6_9MICO</name>
<sequence length="481" mass="52999">MKFVPEGLDVMVGREVWRYDGGRVLVGGAPTRVLRLSPLAFELVRDEQVVASDATSRQLAARLLEAGLAHPDPDRLPAADLEDLTVIIPVLGRSDALERLLSGLHGVRLLVVDDGTPEPAAAALHRVVARAGAELLRLDRNVGPASARNAGLRHATTPFVAFVDSDVVVSADALERMLRHFVDPELALVGPRVVGTPQVQTWIARYENSRASVDLGTRPALVRPRSAVSWMSSTCLVARREVLARGFTDGMRVAEDVDLVWRLCEQGWRVRYEPRVVVEHEHRRRFGEWFSRKLFYGTGAADLAPRHPAAIPPAILRPWTIAVLLCVFAARRWSLPAAAAISGVAAWRVHRRLRPTTRSRTLALRLVGGGVVAALTQASALALRHWWPIGAVAMLFSRRARWIIGVMAVADGLIEFSRLRRGLDPVRFLIARRLDDIAYGTGVWLGCLRRRSFRALLPAIVSDRTAPASAERKGASKNPRR</sequence>
<proteinExistence type="predicted"/>
<feature type="domain" description="Glycosyltransferase 2-like" evidence="1">
    <location>
        <begin position="85"/>
        <end position="243"/>
    </location>
</feature>
<dbReference type="NCBIfam" id="TIGR03965">
    <property type="entry name" value="mycofact_glyco"/>
    <property type="match status" value="1"/>
</dbReference>
<dbReference type="SUPFAM" id="SSF53448">
    <property type="entry name" value="Nucleotide-diphospho-sugar transferases"/>
    <property type="match status" value="1"/>
</dbReference>
<comment type="caution">
    <text evidence="2">The sequence shown here is derived from an EMBL/GenBank/DDBJ whole genome shotgun (WGS) entry which is preliminary data.</text>
</comment>